<evidence type="ECO:0000256" key="1">
    <source>
        <dbReference type="ARBA" id="ARBA00004141"/>
    </source>
</evidence>
<feature type="transmembrane region" description="Helical" evidence="5">
    <location>
        <begin position="376"/>
        <end position="393"/>
    </location>
</feature>
<feature type="transmembrane region" description="Helical" evidence="5">
    <location>
        <begin position="249"/>
        <end position="266"/>
    </location>
</feature>
<comment type="caution">
    <text evidence="7">The sequence shown here is derived from an EMBL/GenBank/DDBJ whole genome shotgun (WGS) entry which is preliminary data.</text>
</comment>
<feature type="transmembrane region" description="Helical" evidence="5">
    <location>
        <begin position="60"/>
        <end position="82"/>
    </location>
</feature>
<feature type="transmembrane region" description="Helical" evidence="5">
    <location>
        <begin position="88"/>
        <end position="109"/>
    </location>
</feature>
<dbReference type="Proteomes" id="UP001229251">
    <property type="component" value="Unassembled WGS sequence"/>
</dbReference>
<organism evidence="7 8">
    <name type="scientific">Facklamia hominis</name>
    <dbReference type="NCBI Taxonomy" id="178214"/>
    <lineage>
        <taxon>Bacteria</taxon>
        <taxon>Bacillati</taxon>
        <taxon>Bacillota</taxon>
        <taxon>Bacilli</taxon>
        <taxon>Lactobacillales</taxon>
        <taxon>Aerococcaceae</taxon>
        <taxon>Facklamia</taxon>
    </lineage>
</organism>
<evidence type="ECO:0000259" key="6">
    <source>
        <dbReference type="Pfam" id="PF04932"/>
    </source>
</evidence>
<feature type="transmembrane region" description="Helical" evidence="5">
    <location>
        <begin position="30"/>
        <end position="48"/>
    </location>
</feature>
<accession>A0AAJ1Q763</accession>
<feature type="transmembrane region" description="Helical" evidence="5">
    <location>
        <begin position="220"/>
        <end position="237"/>
    </location>
</feature>
<reference evidence="7" key="1">
    <citation type="submission" date="2023-05" db="EMBL/GenBank/DDBJ databases">
        <title>Cataloging the Phylogenetic Diversity of Human Bladder Bacteria.</title>
        <authorList>
            <person name="Du J."/>
        </authorList>
    </citation>
    <scope>NUCLEOTIDE SEQUENCE</scope>
    <source>
        <strain evidence="7">UMB1231</strain>
    </source>
</reference>
<feature type="domain" description="O-antigen ligase-related" evidence="6">
    <location>
        <begin position="205"/>
        <end position="351"/>
    </location>
</feature>
<dbReference type="AlphaFoldDB" id="A0AAJ1Q763"/>
<sequence>MVLYCALLMVSVLMGSQILAIPTPLAQITLYRLLALGVVPILILQVWTENPSIKFLPRSIASRVLLIYLIWWLLAALSGFWAVDGKDWFQVIFLMTLGIFSVLAFYFWVDTWTKWQQILQAAWWGMTALVIWGYFEIITNTYLLADLTKLDKYRTFASQPMTRIPITTFANQNDYATLLLAYLVVCACLYFIKSGFIQRIIYLLMYLLATYLIYRTDSRMSLICTLAFSLWWAMRSLKWDFTKRQIVQGLLGVGLTIGMLLLVPKIREKVASIIYLSGPSAHLSGDAKRMNIWRNGLLFLGQTYGFGVGAGNIEVWAKNSGFWPTNEITNMHNWWLEILVSTGVVPFILYVWGYFSLTRRLSFFASLRKHRIQADVAYCLVGFLLVFILGSITSANNMLIEWHWVFFALIIAFVKIIDQDVQLEAATSLNLANIGKSQQLY</sequence>
<feature type="transmembrane region" description="Helical" evidence="5">
    <location>
        <begin position="334"/>
        <end position="355"/>
    </location>
</feature>
<gene>
    <name evidence="7" type="ORF">QP433_07600</name>
</gene>
<dbReference type="InterPro" id="IPR007016">
    <property type="entry name" value="O-antigen_ligase-rel_domated"/>
</dbReference>
<name>A0AAJ1Q763_9LACT</name>
<evidence type="ECO:0000256" key="2">
    <source>
        <dbReference type="ARBA" id="ARBA00022692"/>
    </source>
</evidence>
<keyword evidence="2 5" id="KW-0812">Transmembrane</keyword>
<dbReference type="InterPro" id="IPR051533">
    <property type="entry name" value="WaaL-like"/>
</dbReference>
<dbReference type="RefSeq" id="WP_129753182.1">
    <property type="nucleotide sequence ID" value="NZ_JASOOE010000016.1"/>
</dbReference>
<comment type="subcellular location">
    <subcellularLocation>
        <location evidence="1">Membrane</location>
        <topology evidence="1">Multi-pass membrane protein</topology>
    </subcellularLocation>
</comment>
<dbReference type="GO" id="GO:0016020">
    <property type="term" value="C:membrane"/>
    <property type="evidence" value="ECO:0007669"/>
    <property type="project" value="UniProtKB-SubCell"/>
</dbReference>
<evidence type="ECO:0000313" key="7">
    <source>
        <dbReference type="EMBL" id="MDK7187842.1"/>
    </source>
</evidence>
<dbReference type="EMBL" id="JASOOE010000016">
    <property type="protein sequence ID" value="MDK7187842.1"/>
    <property type="molecule type" value="Genomic_DNA"/>
</dbReference>
<feature type="transmembrane region" description="Helical" evidence="5">
    <location>
        <begin position="399"/>
        <end position="417"/>
    </location>
</feature>
<evidence type="ECO:0000313" key="8">
    <source>
        <dbReference type="Proteomes" id="UP001229251"/>
    </source>
</evidence>
<dbReference type="PANTHER" id="PTHR37422:SF23">
    <property type="entry name" value="TEICHURONIC ACID BIOSYNTHESIS PROTEIN TUAE"/>
    <property type="match status" value="1"/>
</dbReference>
<evidence type="ECO:0000256" key="3">
    <source>
        <dbReference type="ARBA" id="ARBA00022989"/>
    </source>
</evidence>
<keyword evidence="7" id="KW-0436">Ligase</keyword>
<keyword evidence="4 5" id="KW-0472">Membrane</keyword>
<feature type="transmembrane region" description="Helical" evidence="5">
    <location>
        <begin position="175"/>
        <end position="192"/>
    </location>
</feature>
<dbReference type="GO" id="GO:0016874">
    <property type="term" value="F:ligase activity"/>
    <property type="evidence" value="ECO:0007669"/>
    <property type="project" value="UniProtKB-KW"/>
</dbReference>
<dbReference type="Pfam" id="PF04932">
    <property type="entry name" value="Wzy_C"/>
    <property type="match status" value="1"/>
</dbReference>
<protein>
    <submittedName>
        <fullName evidence="7">O-antigen ligase family protein</fullName>
    </submittedName>
</protein>
<feature type="transmembrane region" description="Helical" evidence="5">
    <location>
        <begin position="121"/>
        <end position="145"/>
    </location>
</feature>
<evidence type="ECO:0000256" key="4">
    <source>
        <dbReference type="ARBA" id="ARBA00023136"/>
    </source>
</evidence>
<dbReference type="PANTHER" id="PTHR37422">
    <property type="entry name" value="TEICHURONIC ACID BIOSYNTHESIS PROTEIN TUAE"/>
    <property type="match status" value="1"/>
</dbReference>
<evidence type="ECO:0000256" key="5">
    <source>
        <dbReference type="SAM" id="Phobius"/>
    </source>
</evidence>
<keyword evidence="3 5" id="KW-1133">Transmembrane helix</keyword>
<proteinExistence type="predicted"/>